<organism evidence="8 9">
    <name type="scientific">Digitaria exilis</name>
    <dbReference type="NCBI Taxonomy" id="1010633"/>
    <lineage>
        <taxon>Eukaryota</taxon>
        <taxon>Viridiplantae</taxon>
        <taxon>Streptophyta</taxon>
        <taxon>Embryophyta</taxon>
        <taxon>Tracheophyta</taxon>
        <taxon>Spermatophyta</taxon>
        <taxon>Magnoliopsida</taxon>
        <taxon>Liliopsida</taxon>
        <taxon>Poales</taxon>
        <taxon>Poaceae</taxon>
        <taxon>PACMAD clade</taxon>
        <taxon>Panicoideae</taxon>
        <taxon>Panicodae</taxon>
        <taxon>Paniceae</taxon>
        <taxon>Anthephorinae</taxon>
        <taxon>Digitaria</taxon>
    </lineage>
</organism>
<evidence type="ECO:0000256" key="1">
    <source>
        <dbReference type="ARBA" id="ARBA00004123"/>
    </source>
</evidence>
<keyword evidence="5" id="KW-0539">Nucleus</keyword>
<dbReference type="GO" id="GO:0005634">
    <property type="term" value="C:nucleus"/>
    <property type="evidence" value="ECO:0007669"/>
    <property type="project" value="UniProtKB-SubCell"/>
</dbReference>
<keyword evidence="4" id="KW-0804">Transcription</keyword>
<gene>
    <name evidence="8" type="ORF">HU200_030469</name>
</gene>
<dbReference type="GO" id="GO:0009791">
    <property type="term" value="P:post-embryonic development"/>
    <property type="evidence" value="ECO:0007669"/>
    <property type="project" value="UniProtKB-ARBA"/>
</dbReference>
<comment type="subcellular location">
    <subcellularLocation>
        <location evidence="1">Nucleus</location>
    </subcellularLocation>
</comment>
<feature type="region of interest" description="Disordered" evidence="6">
    <location>
        <begin position="191"/>
        <end position="211"/>
    </location>
</feature>
<dbReference type="InterPro" id="IPR036093">
    <property type="entry name" value="NAC_dom_sf"/>
</dbReference>
<keyword evidence="3" id="KW-0238">DNA-binding</keyword>
<feature type="domain" description="NAC" evidence="7">
    <location>
        <begin position="308"/>
        <end position="468"/>
    </location>
</feature>
<dbReference type="InterPro" id="IPR003441">
    <property type="entry name" value="NAC-dom"/>
</dbReference>
<accession>A0A835BPA7</accession>
<dbReference type="Gene3D" id="2.170.150.80">
    <property type="entry name" value="NAC domain"/>
    <property type="match status" value="2"/>
</dbReference>
<protein>
    <recommendedName>
        <fullName evidence="7">NAC domain-containing protein</fullName>
    </recommendedName>
</protein>
<dbReference type="PANTHER" id="PTHR31744:SF62">
    <property type="entry name" value="NAC DOMAIN-CONTAINING PROTEIN 77"/>
    <property type="match status" value="1"/>
</dbReference>
<proteinExistence type="predicted"/>
<dbReference type="PROSITE" id="PS51005">
    <property type="entry name" value="NAC"/>
    <property type="match status" value="2"/>
</dbReference>
<name>A0A835BPA7_9POAL</name>
<keyword evidence="9" id="KW-1185">Reference proteome</keyword>
<evidence type="ECO:0000259" key="7">
    <source>
        <dbReference type="PROSITE" id="PS51005"/>
    </source>
</evidence>
<evidence type="ECO:0000313" key="9">
    <source>
        <dbReference type="Proteomes" id="UP000636709"/>
    </source>
</evidence>
<dbReference type="FunFam" id="2.170.150.80:FF:000005">
    <property type="entry name" value="NAC transcription factor 56"/>
    <property type="match status" value="1"/>
</dbReference>
<evidence type="ECO:0000256" key="5">
    <source>
        <dbReference type="ARBA" id="ARBA00023242"/>
    </source>
</evidence>
<dbReference type="GO" id="GO:0006355">
    <property type="term" value="P:regulation of DNA-templated transcription"/>
    <property type="evidence" value="ECO:0007669"/>
    <property type="project" value="InterPro"/>
</dbReference>
<dbReference type="SUPFAM" id="SSF101941">
    <property type="entry name" value="NAC domain"/>
    <property type="match status" value="2"/>
</dbReference>
<dbReference type="OrthoDB" id="1921961at2759"/>
<keyword evidence="2" id="KW-0805">Transcription regulation</keyword>
<dbReference type="Pfam" id="PF02365">
    <property type="entry name" value="NAM"/>
    <property type="match status" value="2"/>
</dbReference>
<dbReference type="AlphaFoldDB" id="A0A835BPA7"/>
<evidence type="ECO:0000256" key="6">
    <source>
        <dbReference type="SAM" id="MobiDB-lite"/>
    </source>
</evidence>
<dbReference type="PANTHER" id="PTHR31744">
    <property type="entry name" value="PROTEIN CUP-SHAPED COTYLEDON 2-RELATED"/>
    <property type="match status" value="1"/>
</dbReference>
<comment type="caution">
    <text evidence="8">The sequence shown here is derived from an EMBL/GenBank/DDBJ whole genome shotgun (WGS) entry which is preliminary data.</text>
</comment>
<dbReference type="GO" id="GO:0003677">
    <property type="term" value="F:DNA binding"/>
    <property type="evidence" value="ECO:0007669"/>
    <property type="project" value="UniProtKB-KW"/>
</dbReference>
<evidence type="ECO:0000313" key="8">
    <source>
        <dbReference type="EMBL" id="KAF8707218.1"/>
    </source>
</evidence>
<feature type="domain" description="NAC" evidence="7">
    <location>
        <begin position="11"/>
        <end position="167"/>
    </location>
</feature>
<evidence type="ECO:0000256" key="2">
    <source>
        <dbReference type="ARBA" id="ARBA00023015"/>
    </source>
</evidence>
<sequence>MSNSSSRLPNLPAGFRFHPTDEELIVHYLMNQASSLPCPVPIIAEVNIYQCNPWDLPAKALFGENEWYFFSPRDRKYPNGARPNRAAGSGYWKATGTDKAILSTPTSENIGVKKALVFYGGKPPKGVKTDWIMHEYRLTGSANNKRTKRIGSSMRLDDWVLCRIYKKSNNFQFSDQEQEGSTVEEEISLNNNNMNGTSAASPKSEANDHDQFYPTSMSKSFSITDLLNTIDCSALSQLLDSPVEAEPPLIYPTTTQTHESFNCNNNVNNTHFNLPQVEACSDYVAANCNDYLALSMLMKSFANWKLLELITRMFHPTDEEVITSYLLQKLLNPSFDPRAMGEVDLNRCEPWDLPSKAKTGEKEWYFFSHKDMKYPTGMRTNRATKEGYWKATGKDREIFKPSSASAAGGRELVGMKKTLVFYMGRAPKGTKTNWVMHEFRLHGKSRHNNANLRFNPKDEWVVCKVHHKNGEANKKPAAEELSAGTPNVSSVISDDAGAGEGGDEFLADSMLNPNPSMYFNSTINAAPPHNADYFISSAAAGATTSTTTIGSFVDLPNNYVFNDTTSFNNLHQMAVANSAAPRISSVSSYGSPWNMADYNQAMGSYNLHHQAMLAKALGGNHFAGGLPSPSVTGILQHNSEGCPSTSLGTSVIQVVLLLDQLLTIWVPVQCATNKWVLLLLL</sequence>
<dbReference type="Proteomes" id="UP000636709">
    <property type="component" value="Unassembled WGS sequence"/>
</dbReference>
<dbReference type="EMBL" id="JACEFO010001762">
    <property type="protein sequence ID" value="KAF8707218.1"/>
    <property type="molecule type" value="Genomic_DNA"/>
</dbReference>
<dbReference type="GO" id="GO:0048608">
    <property type="term" value="P:reproductive structure development"/>
    <property type="evidence" value="ECO:0007669"/>
    <property type="project" value="UniProtKB-ARBA"/>
</dbReference>
<evidence type="ECO:0000256" key="4">
    <source>
        <dbReference type="ARBA" id="ARBA00023163"/>
    </source>
</evidence>
<feature type="compositionally biased region" description="Polar residues" evidence="6">
    <location>
        <begin position="191"/>
        <end position="201"/>
    </location>
</feature>
<dbReference type="FunFam" id="2.170.150.80:FF:000006">
    <property type="entry name" value="NAC domain-containing protein 100-like"/>
    <property type="match status" value="1"/>
</dbReference>
<evidence type="ECO:0000256" key="3">
    <source>
        <dbReference type="ARBA" id="ARBA00023125"/>
    </source>
</evidence>
<reference evidence="8" key="1">
    <citation type="submission" date="2020-07" db="EMBL/GenBank/DDBJ databases">
        <title>Genome sequence and genetic diversity analysis of an under-domesticated orphan crop, white fonio (Digitaria exilis).</title>
        <authorList>
            <person name="Bennetzen J.L."/>
            <person name="Chen S."/>
            <person name="Ma X."/>
            <person name="Wang X."/>
            <person name="Yssel A.E.J."/>
            <person name="Chaluvadi S.R."/>
            <person name="Johnson M."/>
            <person name="Gangashetty P."/>
            <person name="Hamidou F."/>
            <person name="Sanogo M.D."/>
            <person name="Zwaenepoel A."/>
            <person name="Wallace J."/>
            <person name="Van De Peer Y."/>
            <person name="Van Deynze A."/>
        </authorList>
    </citation>
    <scope>NUCLEOTIDE SEQUENCE</scope>
    <source>
        <tissue evidence="8">Leaves</tissue>
    </source>
</reference>